<dbReference type="InterPro" id="IPR036259">
    <property type="entry name" value="MFS_trans_sf"/>
</dbReference>
<dbReference type="Proteomes" id="UP001199260">
    <property type="component" value="Unassembled WGS sequence"/>
</dbReference>
<feature type="transmembrane region" description="Helical" evidence="6">
    <location>
        <begin position="362"/>
        <end position="383"/>
    </location>
</feature>
<dbReference type="GO" id="GO:0022857">
    <property type="term" value="F:transmembrane transporter activity"/>
    <property type="evidence" value="ECO:0007669"/>
    <property type="project" value="InterPro"/>
</dbReference>
<reference evidence="8 9" key="1">
    <citation type="submission" date="2021-11" db="EMBL/GenBank/DDBJ databases">
        <title>Genome sequence.</title>
        <authorList>
            <person name="Sun Q."/>
        </authorList>
    </citation>
    <scope>NUCLEOTIDE SEQUENCE [LARGE SCALE GENOMIC DNA]</scope>
    <source>
        <strain evidence="8 9">KCTC 12005</strain>
    </source>
</reference>
<keyword evidence="5 6" id="KW-0472">Membrane</keyword>
<keyword evidence="3 6" id="KW-0812">Transmembrane</keyword>
<dbReference type="SUPFAM" id="SSF103473">
    <property type="entry name" value="MFS general substrate transporter"/>
    <property type="match status" value="1"/>
</dbReference>
<keyword evidence="2" id="KW-0813">Transport</keyword>
<dbReference type="InterPro" id="IPR020846">
    <property type="entry name" value="MFS_dom"/>
</dbReference>
<feature type="transmembrane region" description="Helical" evidence="6">
    <location>
        <begin position="81"/>
        <end position="103"/>
    </location>
</feature>
<dbReference type="PANTHER" id="PTHR42718">
    <property type="entry name" value="MAJOR FACILITATOR SUPERFAMILY MULTIDRUG TRANSPORTER MFSC"/>
    <property type="match status" value="1"/>
</dbReference>
<keyword evidence="9" id="KW-1185">Reference proteome</keyword>
<dbReference type="RefSeq" id="WP_230774789.1">
    <property type="nucleotide sequence ID" value="NZ_JAJNCT010000010.1"/>
</dbReference>
<comment type="caution">
    <text evidence="8">The sequence shown here is derived from an EMBL/GenBank/DDBJ whole genome shotgun (WGS) entry which is preliminary data.</text>
</comment>
<name>A0AAW4XXA4_9BURK</name>
<protein>
    <submittedName>
        <fullName evidence="8">MFS transporter</fullName>
    </submittedName>
</protein>
<dbReference type="CDD" id="cd17321">
    <property type="entry name" value="MFS_MMR_MDR_like"/>
    <property type="match status" value="1"/>
</dbReference>
<dbReference type="PANTHER" id="PTHR42718:SF9">
    <property type="entry name" value="MAJOR FACILITATOR SUPERFAMILY MULTIDRUG TRANSPORTER MFSC"/>
    <property type="match status" value="1"/>
</dbReference>
<dbReference type="InterPro" id="IPR005829">
    <property type="entry name" value="Sugar_transporter_CS"/>
</dbReference>
<dbReference type="AlphaFoldDB" id="A0AAW4XXA4"/>
<feature type="transmembrane region" description="Helical" evidence="6">
    <location>
        <begin position="140"/>
        <end position="162"/>
    </location>
</feature>
<accession>A0AAW4XXA4</accession>
<sequence length="512" mass="52669">MPQFLPATGRGPWMVLASVCMAALVLPLSFSGGAVATPAIGRALGGSATSLGWITNAFMLGFGSCLMAAGALADQWGRKRLFLLGLSTFCLAGLALMLARSVWQIDLLRALQGVAAAATLAGGTAALAQEFAAAQRAQAFSLLGTTFGTGLAFGPLLTGWLIEHTGWQAGFALCTGLGLLALLVGMVAMRESRDPQAQGLDWPGALLFTSMLALLTLGMVEAAARGWHSPLVIALLLASAIALLLFIAVERRVARPMLDLSLFHYPRFIGVQVLPIATCYCYVVLLVLLPLQLIGIGGYSEVAAGWWMLALSAPMLVVPLAAAWLTRWFGPGPISAAGLLLAAGGLLWLAQIPVEAGGMARVLPLLLIGSGAGLPWGLMDGLSVSMVPKERAGMATGIFSTVRVAGEGIALAMVTALLAGFITPHLPASLEVASLQTAAQQLAMGELRQALALLPAQPDAAATLGLQKAYGQAFAQLLQVLAAIATVSALVVLGLLRPASGDALQVADATAQ</sequence>
<evidence type="ECO:0000256" key="3">
    <source>
        <dbReference type="ARBA" id="ARBA00022692"/>
    </source>
</evidence>
<organism evidence="8 9">
    <name type="scientific">Comamonas koreensis</name>
    <dbReference type="NCBI Taxonomy" id="160825"/>
    <lineage>
        <taxon>Bacteria</taxon>
        <taxon>Pseudomonadati</taxon>
        <taxon>Pseudomonadota</taxon>
        <taxon>Betaproteobacteria</taxon>
        <taxon>Burkholderiales</taxon>
        <taxon>Comamonadaceae</taxon>
        <taxon>Comamonas</taxon>
    </lineage>
</organism>
<dbReference type="PROSITE" id="PS50850">
    <property type="entry name" value="MFS"/>
    <property type="match status" value="1"/>
</dbReference>
<dbReference type="InterPro" id="IPR011701">
    <property type="entry name" value="MFS"/>
</dbReference>
<feature type="transmembrane region" description="Helical" evidence="6">
    <location>
        <begin position="231"/>
        <end position="249"/>
    </location>
</feature>
<gene>
    <name evidence="8" type="ORF">LPW39_11515</name>
</gene>
<comment type="subcellular location">
    <subcellularLocation>
        <location evidence="1">Membrane</location>
        <topology evidence="1">Multi-pass membrane protein</topology>
    </subcellularLocation>
</comment>
<evidence type="ECO:0000256" key="1">
    <source>
        <dbReference type="ARBA" id="ARBA00004141"/>
    </source>
</evidence>
<evidence type="ECO:0000256" key="2">
    <source>
        <dbReference type="ARBA" id="ARBA00022448"/>
    </source>
</evidence>
<feature type="transmembrane region" description="Helical" evidence="6">
    <location>
        <begin position="404"/>
        <end position="422"/>
    </location>
</feature>
<evidence type="ECO:0000256" key="6">
    <source>
        <dbReference type="SAM" id="Phobius"/>
    </source>
</evidence>
<keyword evidence="4 6" id="KW-1133">Transmembrane helix</keyword>
<evidence type="ECO:0000256" key="4">
    <source>
        <dbReference type="ARBA" id="ARBA00022989"/>
    </source>
</evidence>
<feature type="transmembrane region" description="Helical" evidence="6">
    <location>
        <begin position="52"/>
        <end position="74"/>
    </location>
</feature>
<feature type="transmembrane region" description="Helical" evidence="6">
    <location>
        <begin position="200"/>
        <end position="219"/>
    </location>
</feature>
<evidence type="ECO:0000313" key="9">
    <source>
        <dbReference type="Proteomes" id="UP001199260"/>
    </source>
</evidence>
<feature type="domain" description="Major facilitator superfamily (MFS) profile" evidence="7">
    <location>
        <begin position="15"/>
        <end position="500"/>
    </location>
</feature>
<feature type="transmembrane region" description="Helical" evidence="6">
    <location>
        <begin position="168"/>
        <end position="188"/>
    </location>
</feature>
<proteinExistence type="predicted"/>
<dbReference type="Gene3D" id="1.20.1250.20">
    <property type="entry name" value="MFS general substrate transporter like domains"/>
    <property type="match status" value="1"/>
</dbReference>
<dbReference type="Gene3D" id="1.20.1720.10">
    <property type="entry name" value="Multidrug resistance protein D"/>
    <property type="match status" value="1"/>
</dbReference>
<dbReference type="PROSITE" id="PS00216">
    <property type="entry name" value="SUGAR_TRANSPORT_1"/>
    <property type="match status" value="1"/>
</dbReference>
<dbReference type="Pfam" id="PF07690">
    <property type="entry name" value="MFS_1"/>
    <property type="match status" value="1"/>
</dbReference>
<feature type="transmembrane region" description="Helical" evidence="6">
    <location>
        <begin position="306"/>
        <end position="325"/>
    </location>
</feature>
<evidence type="ECO:0000313" key="8">
    <source>
        <dbReference type="EMBL" id="MCD2165765.1"/>
    </source>
</evidence>
<feature type="transmembrane region" description="Helical" evidence="6">
    <location>
        <begin position="269"/>
        <end position="294"/>
    </location>
</feature>
<feature type="transmembrane region" description="Helical" evidence="6">
    <location>
        <begin position="473"/>
        <end position="496"/>
    </location>
</feature>
<feature type="transmembrane region" description="Helical" evidence="6">
    <location>
        <begin position="332"/>
        <end position="350"/>
    </location>
</feature>
<evidence type="ECO:0000256" key="5">
    <source>
        <dbReference type="ARBA" id="ARBA00023136"/>
    </source>
</evidence>
<dbReference type="GO" id="GO:0016020">
    <property type="term" value="C:membrane"/>
    <property type="evidence" value="ECO:0007669"/>
    <property type="project" value="UniProtKB-SubCell"/>
</dbReference>
<evidence type="ECO:0000259" key="7">
    <source>
        <dbReference type="PROSITE" id="PS50850"/>
    </source>
</evidence>
<dbReference type="EMBL" id="JAJNCT010000010">
    <property type="protein sequence ID" value="MCD2165765.1"/>
    <property type="molecule type" value="Genomic_DNA"/>
</dbReference>
<feature type="transmembrane region" description="Helical" evidence="6">
    <location>
        <begin position="109"/>
        <end position="128"/>
    </location>
</feature>